<dbReference type="Proteomes" id="UP001431634">
    <property type="component" value="Unassembled WGS sequence"/>
</dbReference>
<keyword evidence="7" id="KW-1185">Reference proteome</keyword>
<dbReference type="RefSeq" id="WP_281448116.1">
    <property type="nucleotide sequence ID" value="NZ_JASBAO010000001.1"/>
</dbReference>
<evidence type="ECO:0000256" key="1">
    <source>
        <dbReference type="ARBA" id="ARBA00022723"/>
    </source>
</evidence>
<evidence type="ECO:0000256" key="4">
    <source>
        <dbReference type="ARBA" id="ARBA00025742"/>
    </source>
</evidence>
<comment type="similarity">
    <text evidence="4">Belongs to the cyclic nucleotide phosphodiesterase class-III family.</text>
</comment>
<dbReference type="InterPro" id="IPR050884">
    <property type="entry name" value="CNP_phosphodiesterase-III"/>
</dbReference>
<evidence type="ECO:0000256" key="2">
    <source>
        <dbReference type="ARBA" id="ARBA00022801"/>
    </source>
</evidence>
<proteinExistence type="inferred from homology"/>
<sequence>MKRFTIAHISDIHLPLESIQFSKLSLCNKRFLSFLSWKKRRLILQKKMLDQIINDIANHKPDLVVITGDLTNLALPEEFQQAAEWLNNLPFSKIRVIPGNHDALVSTKWYNSYAYWTPWTKAYSNQDYPIVTKTDMTALIGINSAVPTLPLFASGHIDKNQLQRLRSILYQTKKEGLFRIVVLHHPPVSGIVTKRKALRNRKKLQQILLEEGAEMILYGHVHKTMTQKFLNTDIPLLGIASASSNSTRPQRQAAWRKITLERVDNQLNVKSTVRALDKNQQFFEKHSFYLNH</sequence>
<name>A0ABT6Q1N0_9PROT</name>
<keyword evidence="1" id="KW-0479">Metal-binding</keyword>
<dbReference type="PANTHER" id="PTHR42988">
    <property type="entry name" value="PHOSPHOHYDROLASE"/>
    <property type="match status" value="1"/>
</dbReference>
<dbReference type="SUPFAM" id="SSF56300">
    <property type="entry name" value="Metallo-dependent phosphatases"/>
    <property type="match status" value="1"/>
</dbReference>
<keyword evidence="3" id="KW-0408">Iron</keyword>
<evidence type="ECO:0000256" key="3">
    <source>
        <dbReference type="ARBA" id="ARBA00023004"/>
    </source>
</evidence>
<feature type="domain" description="Calcineurin-like phosphoesterase" evidence="5">
    <location>
        <begin position="5"/>
        <end position="223"/>
    </location>
</feature>
<dbReference type="InterPro" id="IPR004843">
    <property type="entry name" value="Calcineurin-like_PHP"/>
</dbReference>
<dbReference type="Gene3D" id="3.60.21.10">
    <property type="match status" value="1"/>
</dbReference>
<organism evidence="6 7">
    <name type="scientific">Commensalibacter oyaizuii</name>
    <dbReference type="NCBI Taxonomy" id="3043873"/>
    <lineage>
        <taxon>Bacteria</taxon>
        <taxon>Pseudomonadati</taxon>
        <taxon>Pseudomonadota</taxon>
        <taxon>Alphaproteobacteria</taxon>
        <taxon>Acetobacterales</taxon>
        <taxon>Acetobacteraceae</taxon>
    </lineage>
</organism>
<keyword evidence="2" id="KW-0378">Hydrolase</keyword>
<dbReference type="InterPro" id="IPR029052">
    <property type="entry name" value="Metallo-depent_PP-like"/>
</dbReference>
<reference evidence="6" key="1">
    <citation type="submission" date="2023-05" db="EMBL/GenBank/DDBJ databases">
        <title>Whole genome sequence of Commensalibacter sp.</title>
        <authorList>
            <person name="Charoenyingcharoen P."/>
            <person name="Yukphan P."/>
        </authorList>
    </citation>
    <scope>NUCLEOTIDE SEQUENCE</scope>
    <source>
        <strain evidence="6">TBRC 16381</strain>
    </source>
</reference>
<evidence type="ECO:0000313" key="6">
    <source>
        <dbReference type="EMBL" id="MDI2091005.1"/>
    </source>
</evidence>
<accession>A0ABT6Q1N0</accession>
<dbReference type="PANTHER" id="PTHR42988:SF2">
    <property type="entry name" value="CYCLIC NUCLEOTIDE PHOSPHODIESTERASE CBUA0032-RELATED"/>
    <property type="match status" value="1"/>
</dbReference>
<gene>
    <name evidence="6" type="ORF">QJV27_06445</name>
</gene>
<evidence type="ECO:0000313" key="7">
    <source>
        <dbReference type="Proteomes" id="UP001431634"/>
    </source>
</evidence>
<protein>
    <submittedName>
        <fullName evidence="6">Metallophosphoesterase</fullName>
    </submittedName>
</protein>
<dbReference type="Pfam" id="PF00149">
    <property type="entry name" value="Metallophos"/>
    <property type="match status" value="1"/>
</dbReference>
<evidence type="ECO:0000259" key="5">
    <source>
        <dbReference type="Pfam" id="PF00149"/>
    </source>
</evidence>
<dbReference type="EMBL" id="JASBAO010000001">
    <property type="protein sequence ID" value="MDI2091005.1"/>
    <property type="molecule type" value="Genomic_DNA"/>
</dbReference>
<comment type="caution">
    <text evidence="6">The sequence shown here is derived from an EMBL/GenBank/DDBJ whole genome shotgun (WGS) entry which is preliminary data.</text>
</comment>